<organism evidence="2 3">
    <name type="scientific">Emiliania huxleyi (strain CCMP1516)</name>
    <dbReference type="NCBI Taxonomy" id="280463"/>
    <lineage>
        <taxon>Eukaryota</taxon>
        <taxon>Haptista</taxon>
        <taxon>Haptophyta</taxon>
        <taxon>Prymnesiophyceae</taxon>
        <taxon>Isochrysidales</taxon>
        <taxon>Noelaerhabdaceae</taxon>
        <taxon>Emiliania</taxon>
    </lineage>
</organism>
<evidence type="ECO:0000313" key="3">
    <source>
        <dbReference type="Proteomes" id="UP000013827"/>
    </source>
</evidence>
<protein>
    <recommendedName>
        <fullName evidence="4">FAD/NAD(P)-binding domain-containing protein</fullName>
    </recommendedName>
</protein>
<feature type="region of interest" description="Disordered" evidence="1">
    <location>
        <begin position="252"/>
        <end position="332"/>
    </location>
</feature>
<proteinExistence type="predicted"/>
<dbReference type="GO" id="GO:0042781">
    <property type="term" value="F:3'-tRNA processing endoribonuclease activity"/>
    <property type="evidence" value="ECO:0007669"/>
    <property type="project" value="TreeGrafter"/>
</dbReference>
<dbReference type="PANTHER" id="PTHR46018">
    <property type="entry name" value="ZINC PHOSPHODIESTERASE ELAC PROTEIN 1"/>
    <property type="match status" value="1"/>
</dbReference>
<reference evidence="3" key="1">
    <citation type="journal article" date="2013" name="Nature">
        <title>Pan genome of the phytoplankton Emiliania underpins its global distribution.</title>
        <authorList>
            <person name="Read B.A."/>
            <person name="Kegel J."/>
            <person name="Klute M.J."/>
            <person name="Kuo A."/>
            <person name="Lefebvre S.C."/>
            <person name="Maumus F."/>
            <person name="Mayer C."/>
            <person name="Miller J."/>
            <person name="Monier A."/>
            <person name="Salamov A."/>
            <person name="Young J."/>
            <person name="Aguilar M."/>
            <person name="Claverie J.M."/>
            <person name="Frickenhaus S."/>
            <person name="Gonzalez K."/>
            <person name="Herman E.K."/>
            <person name="Lin Y.C."/>
            <person name="Napier J."/>
            <person name="Ogata H."/>
            <person name="Sarno A.F."/>
            <person name="Shmutz J."/>
            <person name="Schroeder D."/>
            <person name="de Vargas C."/>
            <person name="Verret F."/>
            <person name="von Dassow P."/>
            <person name="Valentin K."/>
            <person name="Van de Peer Y."/>
            <person name="Wheeler G."/>
            <person name="Dacks J.B."/>
            <person name="Delwiche C.F."/>
            <person name="Dyhrman S.T."/>
            <person name="Glockner G."/>
            <person name="John U."/>
            <person name="Richards T."/>
            <person name="Worden A.Z."/>
            <person name="Zhang X."/>
            <person name="Grigoriev I.V."/>
            <person name="Allen A.E."/>
            <person name="Bidle K."/>
            <person name="Borodovsky M."/>
            <person name="Bowler C."/>
            <person name="Brownlee C."/>
            <person name="Cock J.M."/>
            <person name="Elias M."/>
            <person name="Gladyshev V.N."/>
            <person name="Groth M."/>
            <person name="Guda C."/>
            <person name="Hadaegh A."/>
            <person name="Iglesias-Rodriguez M.D."/>
            <person name="Jenkins J."/>
            <person name="Jones B.M."/>
            <person name="Lawson T."/>
            <person name="Leese F."/>
            <person name="Lindquist E."/>
            <person name="Lobanov A."/>
            <person name="Lomsadze A."/>
            <person name="Malik S.B."/>
            <person name="Marsh M.E."/>
            <person name="Mackinder L."/>
            <person name="Mock T."/>
            <person name="Mueller-Roeber B."/>
            <person name="Pagarete A."/>
            <person name="Parker M."/>
            <person name="Probert I."/>
            <person name="Quesneville H."/>
            <person name="Raines C."/>
            <person name="Rensing S.A."/>
            <person name="Riano-Pachon D.M."/>
            <person name="Richier S."/>
            <person name="Rokitta S."/>
            <person name="Shiraiwa Y."/>
            <person name="Soanes D.M."/>
            <person name="van der Giezen M."/>
            <person name="Wahlund T.M."/>
            <person name="Williams B."/>
            <person name="Wilson W."/>
            <person name="Wolfe G."/>
            <person name="Wurch L.L."/>
        </authorList>
    </citation>
    <scope>NUCLEOTIDE SEQUENCE</scope>
</reference>
<dbReference type="Gene3D" id="3.60.15.10">
    <property type="entry name" value="Ribonuclease Z/Hydroxyacylglutathione hydrolase-like"/>
    <property type="match status" value="1"/>
</dbReference>
<keyword evidence="3" id="KW-1185">Reference proteome</keyword>
<dbReference type="STRING" id="2903.R1D7T3"/>
<dbReference type="GeneID" id="17251053"/>
<dbReference type="KEGG" id="ehx:EMIHUDRAFT_460218"/>
<dbReference type="RefSeq" id="XP_005757333.1">
    <property type="nucleotide sequence ID" value="XM_005757276.1"/>
</dbReference>
<dbReference type="PANTHER" id="PTHR46018:SF2">
    <property type="entry name" value="ZINC PHOSPHODIESTERASE ELAC PROTEIN 1"/>
    <property type="match status" value="1"/>
</dbReference>
<reference evidence="2" key="2">
    <citation type="submission" date="2024-10" db="UniProtKB">
        <authorList>
            <consortium name="EnsemblProtists"/>
        </authorList>
    </citation>
    <scope>IDENTIFICATION</scope>
</reference>
<sequence>MNAAPATHGRLSLYNKLYNKIALYIALQRTRFVPRRMLPVALHSAKHNAKMPARAIRDEVPEPVSLLLLNSYWLFDVGEGTQVQLQRCFVAPGRIDRFFPGGLDLRPGPDGCWELLTAAFGESGSVTVRAAPASKRGRLKPELVLPLLQRNRQALSDEGGALADEWGVRDPRSVLKKVAALGSEEELVLPDGAVIRGSDAVGGTRRGRKIAVLGDCCDASPCSGIAAGCDLLVHEARRARSAAHALLAALPARRRRHDARHRRRRRRRGGAASGASGGGARHARPADLAARPHQGDAARQPAVTRVRSCGRERDRNRAALQTPPDRVSDTRWSEPFGPFSVVTPEPHPPLHFRTVCSLPFFFTF</sequence>
<accession>A0A0D3I0W9</accession>
<feature type="compositionally biased region" description="Basic residues" evidence="1">
    <location>
        <begin position="252"/>
        <end position="269"/>
    </location>
</feature>
<dbReference type="HOGENOM" id="CLU_761714_0_0_1"/>
<dbReference type="AlphaFoldDB" id="A0A0D3I0W9"/>
<dbReference type="InterPro" id="IPR036866">
    <property type="entry name" value="RibonucZ/Hydroxyglut_hydro"/>
</dbReference>
<dbReference type="PaxDb" id="2903-EOD04904"/>
<dbReference type="EnsemblProtists" id="EOD04904">
    <property type="protein sequence ID" value="EOD04904"/>
    <property type="gene ID" value="EMIHUDRAFT_460218"/>
</dbReference>
<dbReference type="SUPFAM" id="SSF56281">
    <property type="entry name" value="Metallo-hydrolase/oxidoreductase"/>
    <property type="match status" value="1"/>
</dbReference>
<evidence type="ECO:0008006" key="4">
    <source>
        <dbReference type="Google" id="ProtNLM"/>
    </source>
</evidence>
<feature type="compositionally biased region" description="Gly residues" evidence="1">
    <location>
        <begin position="271"/>
        <end position="280"/>
    </location>
</feature>
<name>A0A0D3I0W9_EMIH1</name>
<dbReference type="Proteomes" id="UP000013827">
    <property type="component" value="Unassembled WGS sequence"/>
</dbReference>
<evidence type="ECO:0000313" key="2">
    <source>
        <dbReference type="EnsemblProtists" id="EOD04904"/>
    </source>
</evidence>
<dbReference type="GO" id="GO:0005634">
    <property type="term" value="C:nucleus"/>
    <property type="evidence" value="ECO:0007669"/>
    <property type="project" value="TreeGrafter"/>
</dbReference>
<evidence type="ECO:0000256" key="1">
    <source>
        <dbReference type="SAM" id="MobiDB-lite"/>
    </source>
</evidence>